<dbReference type="OrthoDB" id="117365at2157"/>
<sequence length="224" mass="24900">MGSHALLWLGLVILFGTAAADDIPYVFNENSYDVGRYDSEQLVNISASSPDLAGVPPISSPKNSDILLFPVSKSYKTVGEIRDEYDYKVWQKKGQVLLNQNRYEEALQAFDQSIQMNPRSAENWNDKGVVQIAAYNFEDALKCFEVAIALEPSFATAWNNKAQILYALGRYDEAILTCDQAIQLEPMSAEAWYTKSLILGKEAQKAFAKAKELAQKNQGASCLP</sequence>
<dbReference type="PANTHER" id="PTHR44943">
    <property type="entry name" value="CELLULOSE SYNTHASE OPERON PROTEIN C"/>
    <property type="match status" value="1"/>
</dbReference>
<dbReference type="Pfam" id="PF00515">
    <property type="entry name" value="TPR_1"/>
    <property type="match status" value="1"/>
</dbReference>
<dbReference type="KEGG" id="mcj:MCON_2402"/>
<dbReference type="PANTHER" id="PTHR44943:SF8">
    <property type="entry name" value="TPR REPEAT-CONTAINING PROTEIN MJ0263"/>
    <property type="match status" value="1"/>
</dbReference>
<keyword evidence="2 3" id="KW-0802">TPR repeat</keyword>
<dbReference type="Proteomes" id="UP000007807">
    <property type="component" value="Chromosome"/>
</dbReference>
<evidence type="ECO:0000256" key="3">
    <source>
        <dbReference type="PROSITE-ProRule" id="PRU00339"/>
    </source>
</evidence>
<organism evidence="4 5">
    <name type="scientific">Methanothrix soehngenii (strain ATCC 5969 / DSM 3671 / JCM 10134 / NBRC 103675 / OCM 69 / GP-6)</name>
    <name type="common">Methanosaeta concilii</name>
    <dbReference type="NCBI Taxonomy" id="990316"/>
    <lineage>
        <taxon>Archaea</taxon>
        <taxon>Methanobacteriati</taxon>
        <taxon>Methanobacteriota</taxon>
        <taxon>Stenosarchaea group</taxon>
        <taxon>Methanomicrobia</taxon>
        <taxon>Methanotrichales</taxon>
        <taxon>Methanotrichaceae</taxon>
        <taxon>Methanothrix</taxon>
    </lineage>
</organism>
<dbReference type="SUPFAM" id="SSF48452">
    <property type="entry name" value="TPR-like"/>
    <property type="match status" value="1"/>
</dbReference>
<dbReference type="RefSeq" id="WP_013719891.1">
    <property type="nucleotide sequence ID" value="NC_015416.1"/>
</dbReference>
<dbReference type="InterPro" id="IPR011990">
    <property type="entry name" value="TPR-like_helical_dom_sf"/>
</dbReference>
<keyword evidence="1" id="KW-0677">Repeat</keyword>
<dbReference type="Pfam" id="PF13432">
    <property type="entry name" value="TPR_16"/>
    <property type="match status" value="1"/>
</dbReference>
<dbReference type="Gene3D" id="1.25.40.10">
    <property type="entry name" value="Tetratricopeptide repeat domain"/>
    <property type="match status" value="2"/>
</dbReference>
<feature type="repeat" description="TPR" evidence="3">
    <location>
        <begin position="121"/>
        <end position="154"/>
    </location>
</feature>
<dbReference type="InParanoid" id="F4BYJ0"/>
<dbReference type="PROSITE" id="PS50005">
    <property type="entry name" value="TPR"/>
    <property type="match status" value="3"/>
</dbReference>
<evidence type="ECO:0000313" key="4">
    <source>
        <dbReference type="EMBL" id="AEB68862.1"/>
    </source>
</evidence>
<dbReference type="HOGENOM" id="CLU_1232765_0_0_2"/>
<dbReference type="InterPro" id="IPR051685">
    <property type="entry name" value="Ycf3/AcsC/BcsC/TPR_MFPF"/>
</dbReference>
<protein>
    <submittedName>
        <fullName evidence="4">TPR-repeat protein</fullName>
    </submittedName>
</protein>
<feature type="repeat" description="TPR" evidence="3">
    <location>
        <begin position="87"/>
        <end position="120"/>
    </location>
</feature>
<feature type="repeat" description="TPR" evidence="3">
    <location>
        <begin position="155"/>
        <end position="188"/>
    </location>
</feature>
<dbReference type="GeneID" id="10461812"/>
<gene>
    <name evidence="4" type="ordered locus">MCON_2402</name>
</gene>
<dbReference type="PROSITE" id="PS50293">
    <property type="entry name" value="TPR_REGION"/>
    <property type="match status" value="1"/>
</dbReference>
<evidence type="ECO:0000313" key="5">
    <source>
        <dbReference type="Proteomes" id="UP000007807"/>
    </source>
</evidence>
<reference evidence="4 5" key="1">
    <citation type="journal article" date="2011" name="J. Bacteriol.">
        <title>Complete genome sequence of Methanosaeta concilii, a specialist in aceticlastic methanogenesis.</title>
        <authorList>
            <person name="Barber R.D."/>
            <person name="Zhang L."/>
            <person name="Harnack M."/>
            <person name="Olson M.V."/>
            <person name="Kaul R."/>
            <person name="Ingram-Smith C."/>
            <person name="Smith K.S."/>
        </authorList>
    </citation>
    <scope>NUCLEOTIDE SEQUENCE [LARGE SCALE GENOMIC DNA]</scope>
    <source>
        <strain evidence="5">ATCC 5969 / DSM 3671 / JCM 10134 / NBRC 103675 / OCM 69 / GP-6</strain>
    </source>
</reference>
<evidence type="ECO:0000256" key="1">
    <source>
        <dbReference type="ARBA" id="ARBA00022737"/>
    </source>
</evidence>
<evidence type="ECO:0000256" key="2">
    <source>
        <dbReference type="ARBA" id="ARBA00022803"/>
    </source>
</evidence>
<dbReference type="InterPro" id="IPR019734">
    <property type="entry name" value="TPR_rpt"/>
</dbReference>
<dbReference type="AlphaFoldDB" id="F4BYJ0"/>
<keyword evidence="5" id="KW-1185">Reference proteome</keyword>
<accession>F4BYJ0</accession>
<proteinExistence type="predicted"/>
<name>F4BYJ0_METSG</name>
<dbReference type="SMART" id="SM00028">
    <property type="entry name" value="TPR"/>
    <property type="match status" value="3"/>
</dbReference>
<dbReference type="STRING" id="990316.MCON_2402"/>
<dbReference type="EMBL" id="CP002565">
    <property type="protein sequence ID" value="AEB68862.1"/>
    <property type="molecule type" value="Genomic_DNA"/>
</dbReference>